<protein>
    <submittedName>
        <fullName evidence="7">ABC transporter substrate-binding protein</fullName>
    </submittedName>
</protein>
<evidence type="ECO:0000313" key="7">
    <source>
        <dbReference type="EMBL" id="GAA0946440.1"/>
    </source>
</evidence>
<evidence type="ECO:0000256" key="2">
    <source>
        <dbReference type="ARBA" id="ARBA00005695"/>
    </source>
</evidence>
<evidence type="ECO:0000259" key="6">
    <source>
        <dbReference type="Pfam" id="PF00496"/>
    </source>
</evidence>
<sequence length="540" mass="58002">MLTGAFWGSGQGWGKIRVVTVFKRRAVWLAAVGVLAGSLAACGKPDANHPSQGGTAPKEMVIKVATTDAVSSLDPAGPYDIGSRTLQANLYQTLLTILPDKPTPVPDAADCQYDAPTTYTCSLKDGLTFPNGHELESSDVKFSFDRLLRLKTPGGAAALFSSVASVSTPDRLTAVFTLKRPDARLPYLLTTTAASIVDEQFYPAGKLLSDNAMGSGPYQLKSYKAGSEAVLGKFKGYRGPRAAQNDTVEVSLLTTAASLEQALKTGKADFGVHGFGPSALDRLRADGKLQVVDAGSAEIRFFTFHMASLVARKPAVRRAVAQLIDRSAIAKKAYGDHVTPLYSVVPPGFAGQVDAFRTQYKDPNKTAATAILREGGITAPVTLTVGWTPVQYGAGAKAEVLELKRQLEASGLFKVVLKSADWPRYQQLARAGAYDLYQAGFIPDYLDSGDYLEPFVRDGGLFQNGYRNSAANRLMDQQIAEQNQLEREALLTDLQNLLAQEAPVIPVWQGRLTVVAADGIENVAKTLDPLSFVYFSALRK</sequence>
<organism evidence="7 8">
    <name type="scientific">Kribbella koreensis</name>
    <dbReference type="NCBI Taxonomy" id="57909"/>
    <lineage>
        <taxon>Bacteria</taxon>
        <taxon>Bacillati</taxon>
        <taxon>Actinomycetota</taxon>
        <taxon>Actinomycetes</taxon>
        <taxon>Propionibacteriales</taxon>
        <taxon>Kribbellaceae</taxon>
        <taxon>Kribbella</taxon>
    </lineage>
</organism>
<dbReference type="PANTHER" id="PTHR30290">
    <property type="entry name" value="PERIPLASMIC BINDING COMPONENT OF ABC TRANSPORTER"/>
    <property type="match status" value="1"/>
</dbReference>
<comment type="caution">
    <text evidence="7">The sequence shown here is derived from an EMBL/GenBank/DDBJ whole genome shotgun (WGS) entry which is preliminary data.</text>
</comment>
<gene>
    <name evidence="7" type="ORF">GCM10009554_42290</name>
</gene>
<feature type="coiled-coil region" evidence="5">
    <location>
        <begin position="468"/>
        <end position="500"/>
    </location>
</feature>
<dbReference type="InterPro" id="IPR030678">
    <property type="entry name" value="Peptide/Ni-bd"/>
</dbReference>
<evidence type="ECO:0000313" key="8">
    <source>
        <dbReference type="Proteomes" id="UP001500542"/>
    </source>
</evidence>
<dbReference type="InterPro" id="IPR039424">
    <property type="entry name" value="SBP_5"/>
</dbReference>
<comment type="similarity">
    <text evidence="2">Belongs to the bacterial solute-binding protein 5 family.</text>
</comment>
<evidence type="ECO:0000256" key="4">
    <source>
        <dbReference type="ARBA" id="ARBA00022729"/>
    </source>
</evidence>
<keyword evidence="5" id="KW-0175">Coiled coil</keyword>
<keyword evidence="3" id="KW-0813">Transport</keyword>
<dbReference type="Proteomes" id="UP001500542">
    <property type="component" value="Unassembled WGS sequence"/>
</dbReference>
<proteinExistence type="inferred from homology"/>
<dbReference type="PIRSF" id="PIRSF002741">
    <property type="entry name" value="MppA"/>
    <property type="match status" value="1"/>
</dbReference>
<dbReference type="InterPro" id="IPR000914">
    <property type="entry name" value="SBP_5_dom"/>
</dbReference>
<name>A0ABN1QS80_9ACTN</name>
<dbReference type="Gene3D" id="3.40.190.10">
    <property type="entry name" value="Periplasmic binding protein-like II"/>
    <property type="match status" value="1"/>
</dbReference>
<dbReference type="EMBL" id="BAAAHK010000009">
    <property type="protein sequence ID" value="GAA0946440.1"/>
    <property type="molecule type" value="Genomic_DNA"/>
</dbReference>
<feature type="domain" description="Solute-binding protein family 5" evidence="6">
    <location>
        <begin position="114"/>
        <end position="459"/>
    </location>
</feature>
<keyword evidence="8" id="KW-1185">Reference proteome</keyword>
<accession>A0ABN1QS80</accession>
<evidence type="ECO:0000256" key="5">
    <source>
        <dbReference type="SAM" id="Coils"/>
    </source>
</evidence>
<dbReference type="Pfam" id="PF00496">
    <property type="entry name" value="SBP_bac_5"/>
    <property type="match status" value="1"/>
</dbReference>
<dbReference type="PANTHER" id="PTHR30290:SF10">
    <property type="entry name" value="PERIPLASMIC OLIGOPEPTIDE-BINDING PROTEIN-RELATED"/>
    <property type="match status" value="1"/>
</dbReference>
<dbReference type="SUPFAM" id="SSF53850">
    <property type="entry name" value="Periplasmic binding protein-like II"/>
    <property type="match status" value="1"/>
</dbReference>
<reference evidence="7 8" key="1">
    <citation type="journal article" date="2019" name="Int. J. Syst. Evol. Microbiol.">
        <title>The Global Catalogue of Microorganisms (GCM) 10K type strain sequencing project: providing services to taxonomists for standard genome sequencing and annotation.</title>
        <authorList>
            <consortium name="The Broad Institute Genomics Platform"/>
            <consortium name="The Broad Institute Genome Sequencing Center for Infectious Disease"/>
            <person name="Wu L."/>
            <person name="Ma J."/>
        </authorList>
    </citation>
    <scope>NUCLEOTIDE SEQUENCE [LARGE SCALE GENOMIC DNA]</scope>
    <source>
        <strain evidence="7 8">JCM 10977</strain>
    </source>
</reference>
<evidence type="ECO:0000256" key="1">
    <source>
        <dbReference type="ARBA" id="ARBA00004196"/>
    </source>
</evidence>
<comment type="subcellular location">
    <subcellularLocation>
        <location evidence="1">Cell envelope</location>
    </subcellularLocation>
</comment>
<dbReference type="Gene3D" id="3.10.105.10">
    <property type="entry name" value="Dipeptide-binding Protein, Domain 3"/>
    <property type="match status" value="1"/>
</dbReference>
<keyword evidence="4" id="KW-0732">Signal</keyword>
<evidence type="ECO:0000256" key="3">
    <source>
        <dbReference type="ARBA" id="ARBA00022448"/>
    </source>
</evidence>